<protein>
    <submittedName>
        <fullName evidence="4">Oxidoreductase</fullName>
    </submittedName>
</protein>
<dbReference type="CDD" id="cd05233">
    <property type="entry name" value="SDR_c"/>
    <property type="match status" value="1"/>
</dbReference>
<organism evidence="4 5">
    <name type="scientific">Amycolatopsis taiwanensis</name>
    <dbReference type="NCBI Taxonomy" id="342230"/>
    <lineage>
        <taxon>Bacteria</taxon>
        <taxon>Bacillati</taxon>
        <taxon>Actinomycetota</taxon>
        <taxon>Actinomycetes</taxon>
        <taxon>Pseudonocardiales</taxon>
        <taxon>Pseudonocardiaceae</taxon>
        <taxon>Amycolatopsis</taxon>
    </lineage>
</organism>
<name>A0A9W6R5E2_9PSEU</name>
<dbReference type="PRINTS" id="PR00080">
    <property type="entry name" value="SDRFAMILY"/>
</dbReference>
<dbReference type="PANTHER" id="PTHR42879:SF2">
    <property type="entry name" value="3-OXOACYL-[ACYL-CARRIER-PROTEIN] REDUCTASE FABG"/>
    <property type="match status" value="1"/>
</dbReference>
<keyword evidence="5" id="KW-1185">Reference proteome</keyword>
<dbReference type="InterPro" id="IPR036291">
    <property type="entry name" value="NAD(P)-bd_dom_sf"/>
</dbReference>
<dbReference type="InterPro" id="IPR057326">
    <property type="entry name" value="KR_dom"/>
</dbReference>
<dbReference type="Gene3D" id="3.40.50.720">
    <property type="entry name" value="NAD(P)-binding Rossmann-like Domain"/>
    <property type="match status" value="1"/>
</dbReference>
<evidence type="ECO:0000256" key="1">
    <source>
        <dbReference type="ARBA" id="ARBA00006484"/>
    </source>
</evidence>
<comment type="caution">
    <text evidence="4">The sequence shown here is derived from an EMBL/GenBank/DDBJ whole genome shotgun (WGS) entry which is preliminary data.</text>
</comment>
<evidence type="ECO:0000313" key="4">
    <source>
        <dbReference type="EMBL" id="GLY69573.1"/>
    </source>
</evidence>
<dbReference type="NCBIfam" id="NF009466">
    <property type="entry name" value="PRK12826.1-2"/>
    <property type="match status" value="1"/>
</dbReference>
<keyword evidence="2" id="KW-0560">Oxidoreductase</keyword>
<reference evidence="4" key="1">
    <citation type="submission" date="2023-03" db="EMBL/GenBank/DDBJ databases">
        <title>Amycolatopsis taiwanensis NBRC 103393.</title>
        <authorList>
            <person name="Ichikawa N."/>
            <person name="Sato H."/>
            <person name="Tonouchi N."/>
        </authorList>
    </citation>
    <scope>NUCLEOTIDE SEQUENCE</scope>
    <source>
        <strain evidence="4">NBRC 103393</strain>
    </source>
</reference>
<dbReference type="EMBL" id="BSTI01000017">
    <property type="protein sequence ID" value="GLY69573.1"/>
    <property type="molecule type" value="Genomic_DNA"/>
</dbReference>
<dbReference type="PANTHER" id="PTHR42879">
    <property type="entry name" value="3-OXOACYL-(ACYL-CARRIER-PROTEIN) REDUCTASE"/>
    <property type="match status" value="1"/>
</dbReference>
<dbReference type="SUPFAM" id="SSF51735">
    <property type="entry name" value="NAD(P)-binding Rossmann-fold domains"/>
    <property type="match status" value="1"/>
</dbReference>
<dbReference type="InterPro" id="IPR050259">
    <property type="entry name" value="SDR"/>
</dbReference>
<proteinExistence type="inferred from homology"/>
<dbReference type="InterPro" id="IPR002347">
    <property type="entry name" value="SDR_fam"/>
</dbReference>
<accession>A0A9W6R5E2</accession>
<dbReference type="FunFam" id="3.40.50.720:FF:000084">
    <property type="entry name" value="Short-chain dehydrogenase reductase"/>
    <property type="match status" value="1"/>
</dbReference>
<dbReference type="Proteomes" id="UP001165136">
    <property type="component" value="Unassembled WGS sequence"/>
</dbReference>
<dbReference type="AlphaFoldDB" id="A0A9W6R5E2"/>
<evidence type="ECO:0000259" key="3">
    <source>
        <dbReference type="SMART" id="SM00822"/>
    </source>
</evidence>
<gene>
    <name evidence="4" type="ORF">Atai01_61920</name>
</gene>
<comment type="similarity">
    <text evidence="1">Belongs to the short-chain dehydrogenases/reductases (SDR) family.</text>
</comment>
<dbReference type="SMART" id="SM00822">
    <property type="entry name" value="PKS_KR"/>
    <property type="match status" value="1"/>
</dbReference>
<evidence type="ECO:0000256" key="2">
    <source>
        <dbReference type="ARBA" id="ARBA00023002"/>
    </source>
</evidence>
<dbReference type="GO" id="GO:0016491">
    <property type="term" value="F:oxidoreductase activity"/>
    <property type="evidence" value="ECO:0007669"/>
    <property type="project" value="UniProtKB-KW"/>
</dbReference>
<dbReference type="Pfam" id="PF13561">
    <property type="entry name" value="adh_short_C2"/>
    <property type="match status" value="1"/>
</dbReference>
<evidence type="ECO:0000313" key="5">
    <source>
        <dbReference type="Proteomes" id="UP001165136"/>
    </source>
</evidence>
<feature type="domain" description="Ketoreductase" evidence="3">
    <location>
        <begin position="21"/>
        <end position="199"/>
    </location>
</feature>
<sequence>MSTAEGFRAPMSADSRELEGRVAVVTGGASGMGLAVVHALACRGATVAVFDLAAPDPCELAATLSMGEDRVSSVAVDVTDAGQVDRAFASLPGGRLDILVNAAGIAPPTAFEDITEAEWNRVLAVSVHGTFLCCQRALPAMRDGRWGRIVNFSSTAGKTISTAGGAHYTTAKHGVLGLTRHLAKAYGPDGVTVNAVCPGLIDTPMARGLLPEAALERATRSFPVPRVGQPWEVAELVAFLASDRAAYITGAAVDINGGDLIV</sequence>
<dbReference type="PRINTS" id="PR00081">
    <property type="entry name" value="GDHRDH"/>
</dbReference>